<dbReference type="GO" id="GO:0016567">
    <property type="term" value="P:protein ubiquitination"/>
    <property type="evidence" value="ECO:0007669"/>
    <property type="project" value="UniProtKB-UniPathway"/>
</dbReference>
<proteinExistence type="predicted"/>
<sequence>MSLLYKTFKFYIPIFSYDPEQDRWSWVKPMHTKRLAVGVAVVNRLLYAIGGYDGSKRLNTVECYHPENNEWTVVTSMHTYRSGAGFYISFLRCSRNKSIYLCCWRIRRHKTT</sequence>
<dbReference type="Gene3D" id="2.120.10.80">
    <property type="entry name" value="Kelch-type beta propeller"/>
    <property type="match status" value="1"/>
</dbReference>
<dbReference type="Proteomes" id="UP000192223">
    <property type="component" value="Unplaced"/>
</dbReference>
<dbReference type="Pfam" id="PF01344">
    <property type="entry name" value="Kelch_1"/>
    <property type="match status" value="1"/>
</dbReference>
<evidence type="ECO:0000313" key="2">
    <source>
        <dbReference type="Proteomes" id="UP000192223"/>
    </source>
</evidence>
<keyword evidence="1" id="KW-0880">Kelch repeat</keyword>
<evidence type="ECO:0000256" key="1">
    <source>
        <dbReference type="ARBA" id="ARBA00022441"/>
    </source>
</evidence>
<dbReference type="PANTHER" id="PTHR46375">
    <property type="entry name" value="KELCH REPEAT AND BTB DOMAIN-CONTAINING PROTEIN 13-RELATED"/>
    <property type="match status" value="1"/>
</dbReference>
<gene>
    <name evidence="3" type="primary">LOC108733136</name>
</gene>
<dbReference type="SMART" id="SM00612">
    <property type="entry name" value="Kelch"/>
    <property type="match status" value="2"/>
</dbReference>
<dbReference type="SUPFAM" id="SSF117281">
    <property type="entry name" value="Kelch motif"/>
    <property type="match status" value="1"/>
</dbReference>
<dbReference type="OrthoDB" id="45365at2759"/>
<dbReference type="UniPathway" id="UPA00143"/>
<evidence type="ECO:0000313" key="3">
    <source>
        <dbReference type="RefSeq" id="XP_018319698.1"/>
    </source>
</evidence>
<dbReference type="InterPro" id="IPR052392">
    <property type="entry name" value="Kelch-BTB_domain-containing"/>
</dbReference>
<name>A0A1W4WHW9_AGRPL</name>
<dbReference type="RefSeq" id="XP_018319698.1">
    <property type="nucleotide sequence ID" value="XM_018464196.1"/>
</dbReference>
<dbReference type="PANTHER" id="PTHR46375:SF3">
    <property type="entry name" value="KELCH REPEAT AND BTB DOMAIN-CONTAINING PROTEIN 13"/>
    <property type="match status" value="1"/>
</dbReference>
<dbReference type="STRING" id="224129.A0A1W4WHW9"/>
<reference evidence="3" key="1">
    <citation type="submission" date="2025-08" db="UniProtKB">
        <authorList>
            <consortium name="RefSeq"/>
        </authorList>
    </citation>
    <scope>IDENTIFICATION</scope>
    <source>
        <tissue evidence="3">Entire body</tissue>
    </source>
</reference>
<dbReference type="GeneID" id="108733136"/>
<dbReference type="InterPro" id="IPR006652">
    <property type="entry name" value="Kelch_1"/>
</dbReference>
<dbReference type="InParanoid" id="A0A1W4WHW9"/>
<organism evidence="2 3">
    <name type="scientific">Agrilus planipennis</name>
    <name type="common">Emerald ash borer</name>
    <name type="synonym">Agrilus marcopoli</name>
    <dbReference type="NCBI Taxonomy" id="224129"/>
    <lineage>
        <taxon>Eukaryota</taxon>
        <taxon>Metazoa</taxon>
        <taxon>Ecdysozoa</taxon>
        <taxon>Arthropoda</taxon>
        <taxon>Hexapoda</taxon>
        <taxon>Insecta</taxon>
        <taxon>Pterygota</taxon>
        <taxon>Neoptera</taxon>
        <taxon>Endopterygota</taxon>
        <taxon>Coleoptera</taxon>
        <taxon>Polyphaga</taxon>
        <taxon>Elateriformia</taxon>
        <taxon>Buprestoidea</taxon>
        <taxon>Buprestidae</taxon>
        <taxon>Agrilinae</taxon>
        <taxon>Agrilus</taxon>
    </lineage>
</organism>
<protein>
    <submittedName>
        <fullName evidence="3">Kelch-like protein 18</fullName>
    </submittedName>
</protein>
<dbReference type="KEGG" id="apln:108733136"/>
<keyword evidence="2" id="KW-1185">Reference proteome</keyword>
<dbReference type="InterPro" id="IPR015915">
    <property type="entry name" value="Kelch-typ_b-propeller"/>
</dbReference>
<accession>A0A1W4WHW9</accession>
<dbReference type="AlphaFoldDB" id="A0A1W4WHW9"/>